<accession>A0A6S7JVX6</accession>
<feature type="region of interest" description="Disordered" evidence="1">
    <location>
        <begin position="198"/>
        <end position="252"/>
    </location>
</feature>
<dbReference type="Proteomes" id="UP001152795">
    <property type="component" value="Unassembled WGS sequence"/>
</dbReference>
<feature type="compositionally biased region" description="Gly residues" evidence="1">
    <location>
        <begin position="210"/>
        <end position="230"/>
    </location>
</feature>
<evidence type="ECO:0000313" key="3">
    <source>
        <dbReference type="Proteomes" id="UP001152795"/>
    </source>
</evidence>
<keyword evidence="3" id="KW-1185">Reference proteome</keyword>
<reference evidence="2" key="1">
    <citation type="submission" date="2020-04" db="EMBL/GenBank/DDBJ databases">
        <authorList>
            <person name="Alioto T."/>
            <person name="Alioto T."/>
            <person name="Gomez Garrido J."/>
        </authorList>
    </citation>
    <scope>NUCLEOTIDE SEQUENCE</scope>
    <source>
        <strain evidence="2">A484AB</strain>
    </source>
</reference>
<comment type="caution">
    <text evidence="2">The sequence shown here is derived from an EMBL/GenBank/DDBJ whole genome shotgun (WGS) entry which is preliminary data.</text>
</comment>
<evidence type="ECO:0000256" key="1">
    <source>
        <dbReference type="SAM" id="MobiDB-lite"/>
    </source>
</evidence>
<organism evidence="2 3">
    <name type="scientific">Paramuricea clavata</name>
    <name type="common">Red gorgonian</name>
    <name type="synonym">Violescent sea-whip</name>
    <dbReference type="NCBI Taxonomy" id="317549"/>
    <lineage>
        <taxon>Eukaryota</taxon>
        <taxon>Metazoa</taxon>
        <taxon>Cnidaria</taxon>
        <taxon>Anthozoa</taxon>
        <taxon>Octocorallia</taxon>
        <taxon>Malacalcyonacea</taxon>
        <taxon>Plexauridae</taxon>
        <taxon>Paramuricea</taxon>
    </lineage>
</organism>
<name>A0A6S7JVX6_PARCT</name>
<protein>
    <submittedName>
        <fullName evidence="2">Uncharacterized protein</fullName>
    </submittedName>
</protein>
<dbReference type="AlphaFoldDB" id="A0A6S7JVX6"/>
<sequence>METFKAVIERRSPFSIKLLNRRYVAIHLERIKSLLNREDAIASRLDMGTYRQYVNELEHNWDNNIYIGCCMLHKENHAEKPIALAIASASAYRANVRRPMGLNWRRTDAYRQKEQQWCLDYLVRASEFRGRGVGCFGLVGLLECFCSRFDDWMLWLLLASATETRFLCTQVLGFLSRRSTLTRIPSCHYKSRTLDRESAERAAAAEQGGAEQGGGDGGDGGGDGDGGGGRPPYNLQRGGRQFGRRGDGRQRCGHRNDLVQEVEPRLCFRTMEQLTLSKMQLVLPPRAEGLEQDLVRHLWSMSEMAALNPGSQAFLIHLNLAKQCHHHIAHQRRLHMSRWITEQTAENREDEQWNRRFASLANNVLLLWGVFTMPCLELLDIGYAAASRPGGLKDIVRLCRKTCSSGTDAQLAIGNGDGLREVTILRTRGWLDDGDVEVDEALSTLLWQNIERKTGRCEQLPGTRHRYRIVGYDTQELLTCAGCSTASRFTEKGEEEFSGRHSSINIRFQFIASSSTAVVYMQ</sequence>
<gene>
    <name evidence="2" type="ORF">PACLA_8A050266</name>
</gene>
<dbReference type="EMBL" id="CACRXK020010861">
    <property type="protein sequence ID" value="CAB4020251.1"/>
    <property type="molecule type" value="Genomic_DNA"/>
</dbReference>
<proteinExistence type="predicted"/>
<evidence type="ECO:0000313" key="2">
    <source>
        <dbReference type="EMBL" id="CAB4020251.1"/>
    </source>
</evidence>